<dbReference type="Pfam" id="PF25872">
    <property type="entry name" value="HTH_77"/>
    <property type="match status" value="1"/>
</dbReference>
<dbReference type="Proteomes" id="UP001241926">
    <property type="component" value="Unassembled WGS sequence"/>
</dbReference>
<dbReference type="PANTHER" id="PTHR47691:SF3">
    <property type="entry name" value="HTH-TYPE TRANSCRIPTIONAL REGULATOR RV0890C-RELATED"/>
    <property type="match status" value="1"/>
</dbReference>
<dbReference type="RefSeq" id="WP_285435403.1">
    <property type="nucleotide sequence ID" value="NZ_JASJUS010000028.1"/>
</dbReference>
<dbReference type="SUPFAM" id="SSF52540">
    <property type="entry name" value="P-loop containing nucleoside triphosphate hydrolases"/>
    <property type="match status" value="1"/>
</dbReference>
<proteinExistence type="predicted"/>
<dbReference type="InterPro" id="IPR000792">
    <property type="entry name" value="Tscrpt_reg_LuxR_C"/>
</dbReference>
<protein>
    <submittedName>
        <fullName evidence="2">LuxR C-terminal-related transcriptional regulator</fullName>
    </submittedName>
</protein>
<dbReference type="InterPro" id="IPR058852">
    <property type="entry name" value="HTH_77"/>
</dbReference>
<evidence type="ECO:0000259" key="1">
    <source>
        <dbReference type="PROSITE" id="PS50043"/>
    </source>
</evidence>
<dbReference type="Gene3D" id="3.40.50.300">
    <property type="entry name" value="P-loop containing nucleotide triphosphate hydrolases"/>
    <property type="match status" value="1"/>
</dbReference>
<dbReference type="Pfam" id="PF00196">
    <property type="entry name" value="GerE"/>
    <property type="match status" value="1"/>
</dbReference>
<dbReference type="EMBL" id="JASJUS010000028">
    <property type="protein sequence ID" value="MDL2079926.1"/>
    <property type="molecule type" value="Genomic_DNA"/>
</dbReference>
<dbReference type="Gene3D" id="1.25.40.10">
    <property type="entry name" value="Tetratricopeptide repeat domain"/>
    <property type="match status" value="1"/>
</dbReference>
<dbReference type="SUPFAM" id="SSF48452">
    <property type="entry name" value="TPR-like"/>
    <property type="match status" value="1"/>
</dbReference>
<evidence type="ECO:0000313" key="3">
    <source>
        <dbReference type="Proteomes" id="UP001241926"/>
    </source>
</evidence>
<organism evidence="2 3">
    <name type="scientific">Streptomyces fuscus</name>
    <dbReference type="NCBI Taxonomy" id="3048495"/>
    <lineage>
        <taxon>Bacteria</taxon>
        <taxon>Bacillati</taxon>
        <taxon>Actinomycetota</taxon>
        <taxon>Actinomycetes</taxon>
        <taxon>Kitasatosporales</taxon>
        <taxon>Streptomycetaceae</taxon>
        <taxon>Streptomyces</taxon>
    </lineage>
</organism>
<keyword evidence="3" id="KW-1185">Reference proteome</keyword>
<dbReference type="PRINTS" id="PR00364">
    <property type="entry name" value="DISEASERSIST"/>
</dbReference>
<dbReference type="PANTHER" id="PTHR47691">
    <property type="entry name" value="REGULATOR-RELATED"/>
    <property type="match status" value="1"/>
</dbReference>
<evidence type="ECO:0000313" key="2">
    <source>
        <dbReference type="EMBL" id="MDL2079926.1"/>
    </source>
</evidence>
<feature type="domain" description="HTH luxR-type" evidence="1">
    <location>
        <begin position="703"/>
        <end position="768"/>
    </location>
</feature>
<name>A0ABT7J4X3_9ACTN</name>
<dbReference type="PROSITE" id="PS00622">
    <property type="entry name" value="HTH_LUXR_1"/>
    <property type="match status" value="1"/>
</dbReference>
<dbReference type="SMART" id="SM00421">
    <property type="entry name" value="HTH_LUXR"/>
    <property type="match status" value="1"/>
</dbReference>
<dbReference type="Gene3D" id="1.10.10.10">
    <property type="entry name" value="Winged helix-like DNA-binding domain superfamily/Winged helix DNA-binding domain"/>
    <property type="match status" value="1"/>
</dbReference>
<dbReference type="Pfam" id="PF13401">
    <property type="entry name" value="AAA_22"/>
    <property type="match status" value="1"/>
</dbReference>
<dbReference type="InterPro" id="IPR016032">
    <property type="entry name" value="Sig_transdc_resp-reg_C-effctor"/>
</dbReference>
<dbReference type="InterPro" id="IPR011990">
    <property type="entry name" value="TPR-like_helical_dom_sf"/>
</dbReference>
<dbReference type="PROSITE" id="PS50043">
    <property type="entry name" value="HTH_LUXR_2"/>
    <property type="match status" value="1"/>
</dbReference>
<accession>A0ABT7J4X3</accession>
<gene>
    <name evidence="2" type="ORF">QNN03_26145</name>
</gene>
<dbReference type="CDD" id="cd06170">
    <property type="entry name" value="LuxR_C_like"/>
    <property type="match status" value="1"/>
</dbReference>
<comment type="caution">
    <text evidence="2">The sequence shown here is derived from an EMBL/GenBank/DDBJ whole genome shotgun (WGS) entry which is preliminary data.</text>
</comment>
<dbReference type="InterPro" id="IPR027417">
    <property type="entry name" value="P-loop_NTPase"/>
</dbReference>
<dbReference type="SUPFAM" id="SSF46894">
    <property type="entry name" value="C-terminal effector domain of the bipartite response regulators"/>
    <property type="match status" value="1"/>
</dbReference>
<reference evidence="2 3" key="1">
    <citation type="submission" date="2023-05" db="EMBL/GenBank/DDBJ databases">
        <title>Streptomyces fuscus sp. nov., a brown-black pigment producing actinomyces isolated from dry sand of Sea duck farm.</title>
        <authorList>
            <person name="Xie J."/>
            <person name="Shen N."/>
        </authorList>
    </citation>
    <scope>NUCLEOTIDE SEQUENCE [LARGE SCALE GENOMIC DNA]</scope>
    <source>
        <strain evidence="2 3">GXMU-J15</strain>
    </source>
</reference>
<dbReference type="PRINTS" id="PR00038">
    <property type="entry name" value="HTHLUXR"/>
</dbReference>
<sequence>MRSNGQPVRDGAIPADLTAFIGRRAEVAAVKGLLRTSRLVTLTGVGGVGKTRLALQVGAGATGAFPDGVALVELAGLADPGLVVETLAAALGLQNQRARVTLDVVAEHLRPRKALLVVDNCEHLADACAQVLGALLGAAPDLRVLATSRQVLGITGEQTFPVPPLPVPAPDGAPDAEELLRYHSVTLFEQRAAAVLPGFRVTADNAADVARLVHRLDGLPLALELAAGRIRSLTLKEILARLEDRFALLTGGSRAASPRQQTLSGLMDWSYDLCSPREQALWARLSVFPGDFDLEAAEAVCAGADLPAHAVVDAVHGLVEKSILNRQEHDGRARYHALETVRAYGRQRLAASGELALHRRRHREHCLDLAARAQRHWFGPEQVTWLARLRREHANLRAALDFCLDTPGEASAGLTLASLPHHYWITHGALSEGRRWLSRLLAADQEPGAARTRALGTYAYLGIMQGAVAETVPVIAEYERAAEEARDASALAWSRHHRAMAAVFSGELTRAAQLLEDAVRRHRAVDDPAGAAECGFKLAVVVGLLGDTDRALELCQESQDVTAAHGESWIRADALFAESLIRWQRGERARADAPAREALRLLRPLTDRWGIALCVEVVAWNAAADGAMERAARLLGILRRLWEAIGGTLFAAPFMTESHRRCETDVRRALPERVYERAVRRGAGLTLDEALAYVLEESPADEEPYERAGLTRREREVAGLVAAGLSNKEIAARLLITRRTVESHVGRTLAKLGLTSRSQLTAWAHRRRSAD</sequence>
<dbReference type="InterPro" id="IPR036388">
    <property type="entry name" value="WH-like_DNA-bd_sf"/>
</dbReference>
<dbReference type="InterPro" id="IPR049945">
    <property type="entry name" value="AAA_22"/>
</dbReference>